<comment type="caution">
    <text evidence="2">The sequence shown here is derived from an EMBL/GenBank/DDBJ whole genome shotgun (WGS) entry which is preliminary data.</text>
</comment>
<dbReference type="Proteomes" id="UP000593577">
    <property type="component" value="Unassembled WGS sequence"/>
</dbReference>
<evidence type="ECO:0000313" key="2">
    <source>
        <dbReference type="EMBL" id="MBA0702641.1"/>
    </source>
</evidence>
<sequence>MRGSHMHEKEVDDLQLLERDVTVGMEDAMPSIHFSDHVHQTLYESMYRTIVVKLLGRKIGYRALSNRISSLWKPLTPIFIMDLENDYFLVKLQMEVDYIHALTEGAWIVYGYYLTVQPWTEYFSTFQLFPSNVVLLAKGNRMLCVGMKRGKNERKNAYEMTDDG</sequence>
<accession>A0A7J8YST8</accession>
<feature type="domain" description="DUF4283" evidence="1">
    <location>
        <begin position="45"/>
        <end position="125"/>
    </location>
</feature>
<dbReference type="AlphaFoldDB" id="A0A7J8YST8"/>
<name>A0A7J8YST8_GOSAI</name>
<protein>
    <recommendedName>
        <fullName evidence="1">DUF4283 domain-containing protein</fullName>
    </recommendedName>
</protein>
<dbReference type="InterPro" id="IPR040256">
    <property type="entry name" value="At4g02000-like"/>
</dbReference>
<organism evidence="2 3">
    <name type="scientific">Gossypium aridum</name>
    <name type="common">American cotton</name>
    <name type="synonym">Erioxylum aridum</name>
    <dbReference type="NCBI Taxonomy" id="34290"/>
    <lineage>
        <taxon>Eukaryota</taxon>
        <taxon>Viridiplantae</taxon>
        <taxon>Streptophyta</taxon>
        <taxon>Embryophyta</taxon>
        <taxon>Tracheophyta</taxon>
        <taxon>Spermatophyta</taxon>
        <taxon>Magnoliopsida</taxon>
        <taxon>eudicotyledons</taxon>
        <taxon>Gunneridae</taxon>
        <taxon>Pentapetalae</taxon>
        <taxon>rosids</taxon>
        <taxon>malvids</taxon>
        <taxon>Malvales</taxon>
        <taxon>Malvaceae</taxon>
        <taxon>Malvoideae</taxon>
        <taxon>Gossypium</taxon>
    </lineage>
</organism>
<evidence type="ECO:0000313" key="3">
    <source>
        <dbReference type="Proteomes" id="UP000593577"/>
    </source>
</evidence>
<dbReference type="PANTHER" id="PTHR31286">
    <property type="entry name" value="GLYCINE-RICH CELL WALL STRUCTURAL PROTEIN 1.8-LIKE"/>
    <property type="match status" value="1"/>
</dbReference>
<reference evidence="2 3" key="1">
    <citation type="journal article" date="2019" name="Genome Biol. Evol.">
        <title>Insights into the evolution of the New World diploid cottons (Gossypium, subgenus Houzingenia) based on genome sequencing.</title>
        <authorList>
            <person name="Grover C.E."/>
            <person name="Arick M.A. 2nd"/>
            <person name="Thrash A."/>
            <person name="Conover J.L."/>
            <person name="Sanders W.S."/>
            <person name="Peterson D.G."/>
            <person name="Frelichowski J.E."/>
            <person name="Scheffler J.A."/>
            <person name="Scheffler B.E."/>
            <person name="Wendel J.F."/>
        </authorList>
    </citation>
    <scope>NUCLEOTIDE SEQUENCE [LARGE SCALE GENOMIC DNA]</scope>
    <source>
        <strain evidence="2">185</strain>
        <tissue evidence="2">Leaf</tissue>
    </source>
</reference>
<keyword evidence="3" id="KW-1185">Reference proteome</keyword>
<dbReference type="PANTHER" id="PTHR31286:SF99">
    <property type="entry name" value="DUF4283 DOMAIN-CONTAINING PROTEIN"/>
    <property type="match status" value="1"/>
</dbReference>
<evidence type="ECO:0000259" key="1">
    <source>
        <dbReference type="Pfam" id="PF14111"/>
    </source>
</evidence>
<gene>
    <name evidence="2" type="ORF">Goari_020437</name>
</gene>
<dbReference type="Pfam" id="PF14111">
    <property type="entry name" value="DUF4283"/>
    <property type="match status" value="1"/>
</dbReference>
<dbReference type="InterPro" id="IPR025558">
    <property type="entry name" value="DUF4283"/>
</dbReference>
<proteinExistence type="predicted"/>
<dbReference type="EMBL" id="JABFAA010352856">
    <property type="protein sequence ID" value="MBA0702641.1"/>
    <property type="molecule type" value="Genomic_DNA"/>
</dbReference>